<sequence>MSLAVEAKKEIFQKFGKSESDTGSAEGQIALFTQRISDLSKHLEKNRKDFNTEKALVKLVGKRKSLLNYLKNKDIERYRAILGPISEVRVVRVDGQLMINPDEETLAKADLDIMVGASEDSVVMVEGEMDEISEQDMIEAIRYAHEEIKAQIVAQKALALQVGKSEPKRSYEQK</sequence>
<dbReference type="PANTHER" id="PTHR23321:SF26">
    <property type="entry name" value="SMALL RIBOSOMAL SUBUNIT PROTEIN US15M"/>
    <property type="match status" value="1"/>
</dbReference>
<name>A0A7R8WTT2_9CRUS</name>
<evidence type="ECO:0000256" key="2">
    <source>
        <dbReference type="ARBA" id="ARBA00022980"/>
    </source>
</evidence>
<accession>A0A7R8WTT2</accession>
<dbReference type="GO" id="GO:0006412">
    <property type="term" value="P:translation"/>
    <property type="evidence" value="ECO:0007669"/>
    <property type="project" value="InterPro"/>
</dbReference>
<evidence type="ECO:0000256" key="5">
    <source>
        <dbReference type="RuleBase" id="RU003920"/>
    </source>
</evidence>
<keyword evidence="3 4" id="KW-0687">Ribonucleoprotein</keyword>
<evidence type="ECO:0000313" key="6">
    <source>
        <dbReference type="EMBL" id="CAD7237115.1"/>
    </source>
</evidence>
<dbReference type="InterPro" id="IPR036345">
    <property type="entry name" value="ExoRNase_PH_dom2_sf"/>
</dbReference>
<dbReference type="NCBIfam" id="TIGR00952">
    <property type="entry name" value="S15_bact"/>
    <property type="match status" value="1"/>
</dbReference>
<dbReference type="InterPro" id="IPR015847">
    <property type="entry name" value="ExoRNase_PH_dom2"/>
</dbReference>
<dbReference type="InterPro" id="IPR009068">
    <property type="entry name" value="uS15_NS1_RNA-bd_sf"/>
</dbReference>
<dbReference type="SMART" id="SM01387">
    <property type="entry name" value="Ribosomal_S15"/>
    <property type="match status" value="1"/>
</dbReference>
<dbReference type="Pfam" id="PF00312">
    <property type="entry name" value="Ribosomal_S15"/>
    <property type="match status" value="1"/>
</dbReference>
<dbReference type="CDD" id="cd00353">
    <property type="entry name" value="Ribosomal_S15p_S13e"/>
    <property type="match status" value="1"/>
</dbReference>
<dbReference type="GO" id="GO:0022627">
    <property type="term" value="C:cytosolic small ribosomal subunit"/>
    <property type="evidence" value="ECO:0007669"/>
    <property type="project" value="TreeGrafter"/>
</dbReference>
<dbReference type="Gene3D" id="1.10.287.10">
    <property type="entry name" value="S15/NS1, RNA-binding"/>
    <property type="match status" value="1"/>
</dbReference>
<comment type="similarity">
    <text evidence="1 4">Belongs to the universal ribosomal protein uS15 family.</text>
</comment>
<dbReference type="HAMAP" id="MF_01343_B">
    <property type="entry name" value="Ribosomal_uS15_B"/>
    <property type="match status" value="1"/>
</dbReference>
<protein>
    <recommendedName>
        <fullName evidence="5">30S ribosomal protein S15</fullName>
    </recommendedName>
</protein>
<dbReference type="InterPro" id="IPR000589">
    <property type="entry name" value="Ribosomal_uS15"/>
</dbReference>
<dbReference type="FunFam" id="1.10.287.10:FF:000002">
    <property type="entry name" value="30S ribosomal protein S15"/>
    <property type="match status" value="1"/>
</dbReference>
<dbReference type="Gene3D" id="3.30.230.70">
    <property type="entry name" value="GHMP Kinase, N-terminal domain"/>
    <property type="match status" value="1"/>
</dbReference>
<feature type="non-terminal residue" evidence="6">
    <location>
        <position position="174"/>
    </location>
</feature>
<dbReference type="PANTHER" id="PTHR23321">
    <property type="entry name" value="RIBOSOMAL PROTEIN S15, BACTERIAL AND ORGANELLAR"/>
    <property type="match status" value="1"/>
</dbReference>
<dbReference type="GO" id="GO:0003735">
    <property type="term" value="F:structural constituent of ribosome"/>
    <property type="evidence" value="ECO:0007669"/>
    <property type="project" value="InterPro"/>
</dbReference>
<evidence type="ECO:0000256" key="4">
    <source>
        <dbReference type="RuleBase" id="RU003919"/>
    </source>
</evidence>
<dbReference type="OrthoDB" id="441444at2759"/>
<dbReference type="InterPro" id="IPR005290">
    <property type="entry name" value="Ribosomal_uS15_bac-type"/>
</dbReference>
<reference evidence="6" key="1">
    <citation type="submission" date="2020-11" db="EMBL/GenBank/DDBJ databases">
        <authorList>
            <person name="Tran Van P."/>
        </authorList>
    </citation>
    <scope>NUCLEOTIDE SEQUENCE</scope>
</reference>
<evidence type="ECO:0000256" key="3">
    <source>
        <dbReference type="ARBA" id="ARBA00023274"/>
    </source>
</evidence>
<evidence type="ECO:0000256" key="1">
    <source>
        <dbReference type="ARBA" id="ARBA00008434"/>
    </source>
</evidence>
<dbReference type="Gene3D" id="6.10.250.3130">
    <property type="match status" value="1"/>
</dbReference>
<proteinExistence type="inferred from homology"/>
<gene>
    <name evidence="6" type="ORF">CTOB1V02_LOCUS14930</name>
</gene>
<dbReference type="InterPro" id="IPR027408">
    <property type="entry name" value="PNPase/RNase_PH_dom_sf"/>
</dbReference>
<dbReference type="SUPFAM" id="SSF55666">
    <property type="entry name" value="Ribonuclease PH domain 2-like"/>
    <property type="match status" value="1"/>
</dbReference>
<dbReference type="AlphaFoldDB" id="A0A7R8WTT2"/>
<dbReference type="SUPFAM" id="SSF47060">
    <property type="entry name" value="S15/NS1 RNA-binding domain"/>
    <property type="match status" value="1"/>
</dbReference>
<organism evidence="6">
    <name type="scientific">Cyprideis torosa</name>
    <dbReference type="NCBI Taxonomy" id="163714"/>
    <lineage>
        <taxon>Eukaryota</taxon>
        <taxon>Metazoa</taxon>
        <taxon>Ecdysozoa</taxon>
        <taxon>Arthropoda</taxon>
        <taxon>Crustacea</taxon>
        <taxon>Oligostraca</taxon>
        <taxon>Ostracoda</taxon>
        <taxon>Podocopa</taxon>
        <taxon>Podocopida</taxon>
        <taxon>Cytherocopina</taxon>
        <taxon>Cytheroidea</taxon>
        <taxon>Cytherideidae</taxon>
        <taxon>Cyprideis</taxon>
    </lineage>
</organism>
<dbReference type="EMBL" id="OB684946">
    <property type="protein sequence ID" value="CAD7237115.1"/>
    <property type="molecule type" value="Genomic_DNA"/>
</dbReference>
<dbReference type="PROSITE" id="PS00362">
    <property type="entry name" value="RIBOSOMAL_S15"/>
    <property type="match status" value="1"/>
</dbReference>
<keyword evidence="2 4" id="KW-0689">Ribosomal protein</keyword>
<dbReference type="Pfam" id="PF03725">
    <property type="entry name" value="RNase_PH_C"/>
    <property type="match status" value="1"/>
</dbReference>